<keyword evidence="3" id="KW-1185">Reference proteome</keyword>
<feature type="domain" description="EAL" evidence="1">
    <location>
        <begin position="1"/>
        <end position="112"/>
    </location>
</feature>
<reference evidence="3" key="1">
    <citation type="journal article" date="2010" name="Nat. Biotechnol.">
        <title>Draft genome sequence of the oilseed species Ricinus communis.</title>
        <authorList>
            <person name="Chan A.P."/>
            <person name="Crabtree J."/>
            <person name="Zhao Q."/>
            <person name="Lorenzi H."/>
            <person name="Orvis J."/>
            <person name="Puiu D."/>
            <person name="Melake-Berhan A."/>
            <person name="Jones K.M."/>
            <person name="Redman J."/>
            <person name="Chen G."/>
            <person name="Cahoon E.B."/>
            <person name="Gedil M."/>
            <person name="Stanke M."/>
            <person name="Haas B.J."/>
            <person name="Wortman J.R."/>
            <person name="Fraser-Liggett C.M."/>
            <person name="Ravel J."/>
            <person name="Rabinowicz P.D."/>
        </authorList>
    </citation>
    <scope>NUCLEOTIDE SEQUENCE [LARGE SCALE GENOMIC DNA]</scope>
    <source>
        <strain evidence="3">cv. Hale</strain>
    </source>
</reference>
<evidence type="ECO:0000313" key="2">
    <source>
        <dbReference type="EMBL" id="EEF22963.1"/>
    </source>
</evidence>
<dbReference type="PANTHER" id="PTHR33121">
    <property type="entry name" value="CYCLIC DI-GMP PHOSPHODIESTERASE PDEF"/>
    <property type="match status" value="1"/>
</dbReference>
<dbReference type="CDD" id="cd01948">
    <property type="entry name" value="EAL"/>
    <property type="match status" value="1"/>
</dbReference>
<dbReference type="SMART" id="SM00052">
    <property type="entry name" value="EAL"/>
    <property type="match status" value="1"/>
</dbReference>
<dbReference type="InterPro" id="IPR001633">
    <property type="entry name" value="EAL_dom"/>
</dbReference>
<dbReference type="GO" id="GO:0071111">
    <property type="term" value="F:cyclic-guanylate-specific phosphodiesterase activity"/>
    <property type="evidence" value="ECO:0007669"/>
    <property type="project" value="InterPro"/>
</dbReference>
<evidence type="ECO:0000259" key="1">
    <source>
        <dbReference type="PROSITE" id="PS50883"/>
    </source>
</evidence>
<accession>B9TMF1</accession>
<name>B9TMF1_RICCO</name>
<dbReference type="Proteomes" id="UP000008311">
    <property type="component" value="Unassembled WGS sequence"/>
</dbReference>
<proteinExistence type="predicted"/>
<dbReference type="SUPFAM" id="SSF141868">
    <property type="entry name" value="EAL domain-like"/>
    <property type="match status" value="1"/>
</dbReference>
<dbReference type="Pfam" id="PF00563">
    <property type="entry name" value="EAL"/>
    <property type="match status" value="1"/>
</dbReference>
<dbReference type="InterPro" id="IPR050706">
    <property type="entry name" value="Cyclic-di-GMP_PDE-like"/>
</dbReference>
<evidence type="ECO:0000313" key="3">
    <source>
        <dbReference type="Proteomes" id="UP000008311"/>
    </source>
</evidence>
<dbReference type="InterPro" id="IPR035919">
    <property type="entry name" value="EAL_sf"/>
</dbReference>
<dbReference type="STRING" id="3988.B9TMF1"/>
<gene>
    <name evidence="2" type="ORF">RCOM_2108370</name>
</gene>
<dbReference type="Gene3D" id="3.20.20.450">
    <property type="entry name" value="EAL domain"/>
    <property type="match status" value="1"/>
</dbReference>
<organism evidence="2 3">
    <name type="scientific">Ricinus communis</name>
    <name type="common">Castor bean</name>
    <dbReference type="NCBI Taxonomy" id="3988"/>
    <lineage>
        <taxon>Eukaryota</taxon>
        <taxon>Viridiplantae</taxon>
        <taxon>Streptophyta</taxon>
        <taxon>Embryophyta</taxon>
        <taxon>Tracheophyta</taxon>
        <taxon>Spermatophyta</taxon>
        <taxon>Magnoliopsida</taxon>
        <taxon>eudicotyledons</taxon>
        <taxon>Gunneridae</taxon>
        <taxon>Pentapetalae</taxon>
        <taxon>rosids</taxon>
        <taxon>fabids</taxon>
        <taxon>Malpighiales</taxon>
        <taxon>Euphorbiaceae</taxon>
        <taxon>Acalyphoideae</taxon>
        <taxon>Acalypheae</taxon>
        <taxon>Ricinus</taxon>
    </lineage>
</organism>
<dbReference type="EMBL" id="EQ988882">
    <property type="protein sequence ID" value="EEF22963.1"/>
    <property type="molecule type" value="Genomic_DNA"/>
</dbReference>
<dbReference type="PROSITE" id="PS50883">
    <property type="entry name" value="EAL"/>
    <property type="match status" value="1"/>
</dbReference>
<protein>
    <recommendedName>
        <fullName evidence="1">EAL domain-containing protein</fullName>
    </recommendedName>
</protein>
<dbReference type="InParanoid" id="B9TMF1"/>
<dbReference type="AlphaFoldDB" id="B9TMF1"/>
<sequence>MAELSQLGIQFSLDDFGTGYSSLQYLKKLPLYQLKIDRSFVNDIVTDSHDRTIVRTIIAMAQSMYLSVIAEGVETQEQMELLLNNGCRRYQGFLFGRAGLSAYGFVAPDAPGTCCEAGAGTAEVSGVGVASTDPACISCLLATLLVCWALLSAVKMRMVMRVFMACAKALSLLETGLVSAMPIAVSCLLAMPCATRLAAIWAACAALRAQRVQNSRGLRGIAWLVVVKQQSALNIDLNAEFGLVHSDQFLVYPGRKCMG</sequence>
<dbReference type="PANTHER" id="PTHR33121:SF70">
    <property type="entry name" value="SIGNALING PROTEIN YKOW"/>
    <property type="match status" value="1"/>
</dbReference>